<evidence type="ECO:0000313" key="7">
    <source>
        <dbReference type="EMBL" id="CAB4763941.1"/>
    </source>
</evidence>
<evidence type="ECO:0000256" key="3">
    <source>
        <dbReference type="SAM" id="MobiDB-lite"/>
    </source>
</evidence>
<dbReference type="EMBL" id="CAEZZP010000010">
    <property type="protein sequence ID" value="CAB4763941.1"/>
    <property type="molecule type" value="Genomic_DNA"/>
</dbReference>
<dbReference type="EMBL" id="CAFBMF010000013">
    <property type="protein sequence ID" value="CAB4891033.1"/>
    <property type="molecule type" value="Genomic_DNA"/>
</dbReference>
<proteinExistence type="predicted"/>
<organism evidence="7">
    <name type="scientific">freshwater metagenome</name>
    <dbReference type="NCBI Taxonomy" id="449393"/>
    <lineage>
        <taxon>unclassified sequences</taxon>
        <taxon>metagenomes</taxon>
        <taxon>ecological metagenomes</taxon>
    </lineage>
</organism>
<keyword evidence="1" id="KW-0808">Transferase</keyword>
<dbReference type="CDD" id="cd16917">
    <property type="entry name" value="HATPase_UhpB-NarQ-NarX-like"/>
    <property type="match status" value="1"/>
</dbReference>
<keyword evidence="2" id="KW-0418">Kinase</keyword>
<dbReference type="GO" id="GO:0000155">
    <property type="term" value="F:phosphorelay sensor kinase activity"/>
    <property type="evidence" value="ECO:0007669"/>
    <property type="project" value="InterPro"/>
</dbReference>
<evidence type="ECO:0000259" key="5">
    <source>
        <dbReference type="SMART" id="SM00387"/>
    </source>
</evidence>
<evidence type="ECO:0000256" key="1">
    <source>
        <dbReference type="ARBA" id="ARBA00022679"/>
    </source>
</evidence>
<feature type="region of interest" description="Disordered" evidence="3">
    <location>
        <begin position="1"/>
        <end position="29"/>
    </location>
</feature>
<dbReference type="AlphaFoldDB" id="A0A6J6UVI5"/>
<gene>
    <name evidence="6" type="ORF">UFOPK2658_00300</name>
    <name evidence="7" type="ORF">UFOPK2880_00300</name>
    <name evidence="8" type="ORF">UFOPK3004_00357</name>
    <name evidence="9" type="ORF">UFOPK3304_00318</name>
    <name evidence="10" type="ORF">UFOPK3494_00357</name>
    <name evidence="11" type="ORF">UFOPK4134_00229</name>
</gene>
<feature type="domain" description="GAF" evidence="4">
    <location>
        <begin position="86"/>
        <end position="223"/>
    </location>
</feature>
<dbReference type="InterPro" id="IPR011712">
    <property type="entry name" value="Sig_transdc_His_kin_sub3_dim/P"/>
</dbReference>
<evidence type="ECO:0000313" key="6">
    <source>
        <dbReference type="EMBL" id="CAB4709316.1"/>
    </source>
</evidence>
<evidence type="ECO:0000259" key="4">
    <source>
        <dbReference type="SMART" id="SM00065"/>
    </source>
</evidence>
<sequence length="438" mass="48751">MDERKIARGRKRPAANHPSMRAVTGQDQTGELSWPLVDRRQLQVQPPTGVERRQLVDSDHLERLSTANQILLSLQKIAITLPSSFDLEKVLDQGVAQVQELIEADIVTILLSTADGLEMLIVRGRGSANKMKVRANSLPRHIVQAFDYNHSVSSELSQIVRGFADEASTGSYCALRSRGFVVGLIAAEWRQPKDVMQQTQILTGIADALGVAVDNARLFRDIRLQSASEERLRIARDLHDRTGSTLAFVGLELDRLIRNENACDKQIELSQIREQVSRTISEVREMLYDLRTGQDGNNLLSETVLEFAQRVNARSLINVECDFQVPDIGDIHLTNEIWEMIKEAILNAERHSQGSELLISTSTGDKFWTVSISDNGIGINSKDRRKDAYGLTGMFERAESIGAEVSIVSPFAEADYGTQIVISVPVDLLDHPRSDEVS</sequence>
<evidence type="ECO:0000313" key="10">
    <source>
        <dbReference type="EMBL" id="CAB4891033.1"/>
    </source>
</evidence>
<dbReference type="SUPFAM" id="SSF55781">
    <property type="entry name" value="GAF domain-like"/>
    <property type="match status" value="1"/>
</dbReference>
<dbReference type="EMBL" id="CAFAAL010000017">
    <property type="protein sequence ID" value="CAB4795945.1"/>
    <property type="molecule type" value="Genomic_DNA"/>
</dbReference>
<dbReference type="EMBL" id="CAFBLJ010000010">
    <property type="protein sequence ID" value="CAB4858535.1"/>
    <property type="molecule type" value="Genomic_DNA"/>
</dbReference>
<dbReference type="Pfam" id="PF02518">
    <property type="entry name" value="HATPase_c"/>
    <property type="match status" value="1"/>
</dbReference>
<dbReference type="InterPro" id="IPR029016">
    <property type="entry name" value="GAF-like_dom_sf"/>
</dbReference>
<dbReference type="GO" id="GO:0046983">
    <property type="term" value="F:protein dimerization activity"/>
    <property type="evidence" value="ECO:0007669"/>
    <property type="project" value="InterPro"/>
</dbReference>
<dbReference type="EMBL" id="CAFBPS010000007">
    <property type="protein sequence ID" value="CAB5020238.1"/>
    <property type="molecule type" value="Genomic_DNA"/>
</dbReference>
<dbReference type="Gene3D" id="3.30.565.10">
    <property type="entry name" value="Histidine kinase-like ATPase, C-terminal domain"/>
    <property type="match status" value="1"/>
</dbReference>
<accession>A0A6J6UVI5</accession>
<evidence type="ECO:0000313" key="11">
    <source>
        <dbReference type="EMBL" id="CAB5020238.1"/>
    </source>
</evidence>
<reference evidence="7" key="1">
    <citation type="submission" date="2020-05" db="EMBL/GenBank/DDBJ databases">
        <authorList>
            <person name="Chiriac C."/>
            <person name="Salcher M."/>
            <person name="Ghai R."/>
            <person name="Kavagutti S V."/>
        </authorList>
    </citation>
    <scope>NUCLEOTIDE SEQUENCE</scope>
</reference>
<dbReference type="SMART" id="SM00065">
    <property type="entry name" value="GAF"/>
    <property type="match status" value="1"/>
</dbReference>
<dbReference type="GO" id="GO:0016020">
    <property type="term" value="C:membrane"/>
    <property type="evidence" value="ECO:0007669"/>
    <property type="project" value="InterPro"/>
</dbReference>
<protein>
    <submittedName>
        <fullName evidence="7">Unannotated protein</fullName>
    </submittedName>
</protein>
<dbReference type="InterPro" id="IPR003018">
    <property type="entry name" value="GAF"/>
</dbReference>
<evidence type="ECO:0000256" key="2">
    <source>
        <dbReference type="ARBA" id="ARBA00022777"/>
    </source>
</evidence>
<name>A0A6J6UVI5_9ZZZZ</name>
<dbReference type="PANTHER" id="PTHR24421">
    <property type="entry name" value="NITRATE/NITRITE SENSOR PROTEIN NARX-RELATED"/>
    <property type="match status" value="1"/>
</dbReference>
<dbReference type="InterPro" id="IPR036890">
    <property type="entry name" value="HATPase_C_sf"/>
</dbReference>
<feature type="domain" description="Histidine kinase/HSP90-like ATPase" evidence="5">
    <location>
        <begin position="332"/>
        <end position="428"/>
    </location>
</feature>
<dbReference type="Pfam" id="PF07730">
    <property type="entry name" value="HisKA_3"/>
    <property type="match status" value="1"/>
</dbReference>
<dbReference type="Gene3D" id="3.30.450.40">
    <property type="match status" value="1"/>
</dbReference>
<dbReference type="SUPFAM" id="SSF55874">
    <property type="entry name" value="ATPase domain of HSP90 chaperone/DNA topoisomerase II/histidine kinase"/>
    <property type="match status" value="1"/>
</dbReference>
<dbReference type="SMART" id="SM00387">
    <property type="entry name" value="HATPase_c"/>
    <property type="match status" value="1"/>
</dbReference>
<dbReference type="InterPro" id="IPR003594">
    <property type="entry name" value="HATPase_dom"/>
</dbReference>
<evidence type="ECO:0000313" key="9">
    <source>
        <dbReference type="EMBL" id="CAB4858535.1"/>
    </source>
</evidence>
<dbReference type="EMBL" id="CAEZYH010000006">
    <property type="protein sequence ID" value="CAB4709316.1"/>
    <property type="molecule type" value="Genomic_DNA"/>
</dbReference>
<evidence type="ECO:0000313" key="8">
    <source>
        <dbReference type="EMBL" id="CAB4795945.1"/>
    </source>
</evidence>
<dbReference type="Gene3D" id="1.20.5.1930">
    <property type="match status" value="1"/>
</dbReference>
<dbReference type="InterPro" id="IPR050482">
    <property type="entry name" value="Sensor_HK_TwoCompSys"/>
</dbReference>